<keyword evidence="5" id="KW-1185">Reference proteome</keyword>
<dbReference type="Gene3D" id="3.90.550.10">
    <property type="entry name" value="Spore Coat Polysaccharide Biosynthesis Protein SpsA, Chain A"/>
    <property type="match status" value="1"/>
</dbReference>
<proteinExistence type="predicted"/>
<evidence type="ECO:0000313" key="4">
    <source>
        <dbReference type="EMBL" id="GAA2739455.1"/>
    </source>
</evidence>
<evidence type="ECO:0000256" key="2">
    <source>
        <dbReference type="SAM" id="Phobius"/>
    </source>
</evidence>
<dbReference type="EMBL" id="BAAARN010000005">
    <property type="protein sequence ID" value="GAA2739455.1"/>
    <property type="molecule type" value="Genomic_DNA"/>
</dbReference>
<evidence type="ECO:0000259" key="3">
    <source>
        <dbReference type="Pfam" id="PF00535"/>
    </source>
</evidence>
<dbReference type="InterPro" id="IPR050834">
    <property type="entry name" value="Glycosyltransf_2"/>
</dbReference>
<keyword evidence="2" id="KW-0812">Transmembrane</keyword>
<dbReference type="InterPro" id="IPR029044">
    <property type="entry name" value="Nucleotide-diphossugar_trans"/>
</dbReference>
<gene>
    <name evidence="4" type="ORF">GCM10009867_35580</name>
</gene>
<keyword evidence="2" id="KW-0472">Membrane</keyword>
<comment type="caution">
    <text evidence="4">The sequence shown here is derived from an EMBL/GenBank/DDBJ whole genome shotgun (WGS) entry which is preliminary data.</text>
</comment>
<dbReference type="PANTHER" id="PTHR43685:SF2">
    <property type="entry name" value="GLYCOSYLTRANSFERASE 2-LIKE DOMAIN-CONTAINING PROTEIN"/>
    <property type="match status" value="1"/>
</dbReference>
<dbReference type="Proteomes" id="UP001501326">
    <property type="component" value="Unassembled WGS sequence"/>
</dbReference>
<keyword evidence="2" id="KW-1133">Transmembrane helix</keyword>
<feature type="transmembrane region" description="Helical" evidence="2">
    <location>
        <begin position="261"/>
        <end position="284"/>
    </location>
</feature>
<organism evidence="4 5">
    <name type="scientific">Pedococcus aerophilus</name>
    <dbReference type="NCBI Taxonomy" id="436356"/>
    <lineage>
        <taxon>Bacteria</taxon>
        <taxon>Bacillati</taxon>
        <taxon>Actinomycetota</taxon>
        <taxon>Actinomycetes</taxon>
        <taxon>Micrococcales</taxon>
        <taxon>Intrasporangiaceae</taxon>
        <taxon>Pedococcus</taxon>
    </lineage>
</organism>
<dbReference type="PANTHER" id="PTHR43685">
    <property type="entry name" value="GLYCOSYLTRANSFERASE"/>
    <property type="match status" value="1"/>
</dbReference>
<feature type="domain" description="Glycosyltransferase 2-like" evidence="3">
    <location>
        <begin position="25"/>
        <end position="154"/>
    </location>
</feature>
<feature type="region of interest" description="Disordered" evidence="1">
    <location>
        <begin position="354"/>
        <end position="379"/>
    </location>
</feature>
<feature type="transmembrane region" description="Helical" evidence="2">
    <location>
        <begin position="290"/>
        <end position="311"/>
    </location>
</feature>
<dbReference type="SUPFAM" id="SSF53448">
    <property type="entry name" value="Nucleotide-diphospho-sugar transferases"/>
    <property type="match status" value="1"/>
</dbReference>
<sequence>MTSDAPLPPDGRDVGSFSTPHPKVSYVIPVLNDADALRPAIDAVLRQDYDGEQEVVIAVAPSHDGSREIADERARVDSRVVVVDNPDVHIPAGMNRAVAVATGEVVVRVDAHSELPEGYTRRMVDVLATTGAVNVGGVMHAQGRSPVQSSVARAYNSGLGLGGGSYHSGVETGPGESAYLGVFRRSFVDRLGWYDTTIRRGEDYELNQRILGAGGVIWFVPDVRVTYWPRESWASLVRQMYATGVWRGELVRRRTPMSYRYAAAPLLVLGLASSLAVGVAQLAGAPAVPWAVVHLAPAAYAAFLGYAAATLGGHGLVERARDAGIIATIHLTWGAGFLRGVALGAGDTVDRSRVIDGEELPPPPAGRRSAAPRRRRRAG</sequence>
<protein>
    <submittedName>
        <fullName evidence="4">Glycosyltransferase family 2 protein</fullName>
    </submittedName>
</protein>
<reference evidence="4 5" key="1">
    <citation type="journal article" date="2019" name="Int. J. Syst. Evol. Microbiol.">
        <title>The Global Catalogue of Microorganisms (GCM) 10K type strain sequencing project: providing services to taxonomists for standard genome sequencing and annotation.</title>
        <authorList>
            <consortium name="The Broad Institute Genomics Platform"/>
            <consortium name="The Broad Institute Genome Sequencing Center for Infectious Disease"/>
            <person name="Wu L."/>
            <person name="Ma J."/>
        </authorList>
    </citation>
    <scope>NUCLEOTIDE SEQUENCE [LARGE SCALE GENOMIC DNA]</scope>
    <source>
        <strain evidence="4 5">JCM 16378</strain>
    </source>
</reference>
<evidence type="ECO:0000313" key="5">
    <source>
        <dbReference type="Proteomes" id="UP001501326"/>
    </source>
</evidence>
<feature type="compositionally biased region" description="Basic residues" evidence="1">
    <location>
        <begin position="370"/>
        <end position="379"/>
    </location>
</feature>
<dbReference type="RefSeq" id="WP_344195947.1">
    <property type="nucleotide sequence ID" value="NZ_BAAARN010000005.1"/>
</dbReference>
<dbReference type="InterPro" id="IPR001173">
    <property type="entry name" value="Glyco_trans_2-like"/>
</dbReference>
<name>A0ABN3V056_9MICO</name>
<accession>A0ABN3V056</accession>
<dbReference type="Pfam" id="PF00535">
    <property type="entry name" value="Glycos_transf_2"/>
    <property type="match status" value="1"/>
</dbReference>
<evidence type="ECO:0000256" key="1">
    <source>
        <dbReference type="SAM" id="MobiDB-lite"/>
    </source>
</evidence>